<name>A0A8H6MH25_9AGAR</name>
<evidence type="ECO:0000313" key="2">
    <source>
        <dbReference type="EMBL" id="KAF6764582.1"/>
    </source>
</evidence>
<dbReference type="Proteomes" id="UP000521943">
    <property type="component" value="Unassembled WGS sequence"/>
</dbReference>
<dbReference type="PANTHER" id="PTHR19959:SF119">
    <property type="entry name" value="FUNGAL LIPASE-LIKE DOMAIN-CONTAINING PROTEIN"/>
    <property type="match status" value="1"/>
</dbReference>
<dbReference type="Pfam" id="PF12770">
    <property type="entry name" value="CHAT"/>
    <property type="match status" value="1"/>
</dbReference>
<organism evidence="2 3">
    <name type="scientific">Ephemerocybe angulata</name>
    <dbReference type="NCBI Taxonomy" id="980116"/>
    <lineage>
        <taxon>Eukaryota</taxon>
        <taxon>Fungi</taxon>
        <taxon>Dikarya</taxon>
        <taxon>Basidiomycota</taxon>
        <taxon>Agaricomycotina</taxon>
        <taxon>Agaricomycetes</taxon>
        <taxon>Agaricomycetidae</taxon>
        <taxon>Agaricales</taxon>
        <taxon>Agaricineae</taxon>
        <taxon>Psathyrellaceae</taxon>
        <taxon>Ephemerocybe</taxon>
    </lineage>
</organism>
<dbReference type="AlphaFoldDB" id="A0A8H6MH25"/>
<gene>
    <name evidence="2" type="ORF">DFP72DRAFT_999626</name>
</gene>
<comment type="caution">
    <text evidence="2">The sequence shown here is derived from an EMBL/GenBank/DDBJ whole genome shotgun (WGS) entry which is preliminary data.</text>
</comment>
<dbReference type="SUPFAM" id="SSF48452">
    <property type="entry name" value="TPR-like"/>
    <property type="match status" value="2"/>
</dbReference>
<dbReference type="EMBL" id="JACGCI010000004">
    <property type="protein sequence ID" value="KAF6764582.1"/>
    <property type="molecule type" value="Genomic_DNA"/>
</dbReference>
<feature type="domain" description="CHAT" evidence="1">
    <location>
        <begin position="765"/>
        <end position="1060"/>
    </location>
</feature>
<dbReference type="InterPro" id="IPR011990">
    <property type="entry name" value="TPR-like_helical_dom_sf"/>
</dbReference>
<accession>A0A8H6MH25</accession>
<evidence type="ECO:0000259" key="1">
    <source>
        <dbReference type="Pfam" id="PF12770"/>
    </source>
</evidence>
<dbReference type="InterPro" id="IPR024983">
    <property type="entry name" value="CHAT_dom"/>
</dbReference>
<dbReference type="Gene3D" id="1.25.40.10">
    <property type="entry name" value="Tetratricopeptide repeat domain"/>
    <property type="match status" value="3"/>
</dbReference>
<proteinExistence type="predicted"/>
<dbReference type="OrthoDB" id="9991317at2759"/>
<evidence type="ECO:0000313" key="3">
    <source>
        <dbReference type="Proteomes" id="UP000521943"/>
    </source>
</evidence>
<dbReference type="PANTHER" id="PTHR19959">
    <property type="entry name" value="KINESIN LIGHT CHAIN"/>
    <property type="match status" value="1"/>
</dbReference>
<protein>
    <submittedName>
        <fullName evidence="2">CHAT domain-containing protein</fullName>
    </submittedName>
</protein>
<reference evidence="2 3" key="1">
    <citation type="submission" date="2020-07" db="EMBL/GenBank/DDBJ databases">
        <title>Comparative genomics of pyrophilous fungi reveals a link between fire events and developmental genes.</title>
        <authorList>
            <consortium name="DOE Joint Genome Institute"/>
            <person name="Steindorff A.S."/>
            <person name="Carver A."/>
            <person name="Calhoun S."/>
            <person name="Stillman K."/>
            <person name="Liu H."/>
            <person name="Lipzen A."/>
            <person name="Pangilinan J."/>
            <person name="Labutti K."/>
            <person name="Bruns T.D."/>
            <person name="Grigoriev I.V."/>
        </authorList>
    </citation>
    <scope>NUCLEOTIDE SEQUENCE [LARGE SCALE GENOMIC DNA]</scope>
    <source>
        <strain evidence="2 3">CBS 144469</strain>
    </source>
</reference>
<keyword evidence="3" id="KW-1185">Reference proteome</keyword>
<sequence length="1061" mass="115839">MRKGIGLLRTFQYSGNPSDINGAVAMLQQAVNVASPGYPHLHILLSNLGNALTRRFERTGNISDLAESISVQKRALEVIPAGHGDLPGILINLGGSYARRFEMKGELSDVSGAISAQQRALRIIPQDHAHLPILLTELGATLLLRCAHTGELSDLGDAISVQQRAVDLIPHGHPDLPRQLNNLGASFTRRFEMTDNISDVNSAISVGQRAVDVTPHGHSDLPGHLTTLGGSFARRFERTGELSDIADAISAQQRAVDSTPQDHANLPIRLNNLGSSYLRRFERTGELTDIDDAISAQNRAVRLIPQGHAHLPSLLSNLGNSLASRFERTGELSDISEAISAHQRAVRLTPQTHTGLLTYLTNLGTSFTTRFNATGELSDIADAISVQQRAVDLAQQDNTNLPTFLTNLGTSYTCRLKVTGELSDMENAIAMRRRALDLTPQGHASLPSVLINLGSAMHYRFTSNGDMGDLKEALTHFKSAALSTSGAPLIRLDAAQRWARTLIEHQPHSNEVILAFDTALSLVALIAGLEQTVRGRYTQLKSMSGLALEAAAAACDLDRPDKALEWLEQGRCLVWNQLNTLRTPFDDLRSHNKDLAESIADTAKQLENVGSSRVESHSGMLLSKKMSLDDEARGHLDLAEEWERLLKKAREIPGFESFLMPMPCSSLMQHLPDSGPIIVINIDGHRCDALALLDGVDEPLHIPLPNFSIEEASAYRTVLASLLQNHGLRVRASEPVTTTDSDTFGRGLKSAPIGKYGEDPPVYDALRGLWTEVVKPILSALGFSRVDQTAREEPPRLWWCPTGPLSFLPLHSAGIYRGPDAECVFDYVVSSYTPTVTAITDRVKHRHSIDTHASGLFLTSQPNAPRASPIPETTKEVQWIFKRAEESGVRASKLEGDEMPVIVCLDRMKEFSSIHLACHGSQNAAEPLQSRFLFHQGHLELGTILKSNLKNADLAFLSACQTSTGQEALSNEAVHLAAGMLAAGYRRVVGTMWSIGDKPAQQVATAFYEYLFAHRDGTGGSGFDGTMSAYALHHATQQLRRSQDDSERSLLTWIPFVHFGH</sequence>